<feature type="domain" description="Prenyltransferase alpha-alpha toroid" evidence="10">
    <location>
        <begin position="298"/>
        <end position="374"/>
    </location>
</feature>
<comment type="caution">
    <text evidence="11">The sequence shown here is derived from an EMBL/GenBank/DDBJ whole genome shotgun (WGS) entry which is preliminary data.</text>
</comment>
<keyword evidence="7" id="KW-0862">Zinc</keyword>
<dbReference type="EMBL" id="CAJOBD010008054">
    <property type="protein sequence ID" value="CAF4102682.1"/>
    <property type="molecule type" value="Genomic_DNA"/>
</dbReference>
<dbReference type="PANTHER" id="PTHR11774:SF11">
    <property type="entry name" value="GERANYLGERANYL TRANSFERASE TYPE-2 SUBUNIT BETA"/>
    <property type="match status" value="1"/>
</dbReference>
<evidence type="ECO:0000256" key="2">
    <source>
        <dbReference type="ARBA" id="ARBA00010497"/>
    </source>
</evidence>
<protein>
    <recommendedName>
        <fullName evidence="8">Geranylgeranyl transferase type II subunit beta</fullName>
    </recommendedName>
    <alternativeName>
        <fullName evidence="9">Type II protein geranyl-geranyltransferase subunit beta</fullName>
    </alternativeName>
</protein>
<organism evidence="11 13">
    <name type="scientific">Rotaria sordida</name>
    <dbReference type="NCBI Taxonomy" id="392033"/>
    <lineage>
        <taxon>Eukaryota</taxon>
        <taxon>Metazoa</taxon>
        <taxon>Spiralia</taxon>
        <taxon>Gnathifera</taxon>
        <taxon>Rotifera</taxon>
        <taxon>Eurotatoria</taxon>
        <taxon>Bdelloidea</taxon>
        <taxon>Philodinida</taxon>
        <taxon>Philodinidae</taxon>
        <taxon>Rotaria</taxon>
    </lineage>
</organism>
<sequence length="457" mass="53417">MTEEIFIGIRDFLQPYLPLLNTHNLDYLNCDHWNTYVPEWVRQEERIDFYNLFEQLEWKRKIEQITYTRTKFEEQILQEKHKNKPKSYKQHELNIYESKKEHQVEILAPIINQLANMAYTNSIIDYDRNVLGIESCEAIVHSNLSKYQKELYDHIKYKSTSTIVNSETNFGELFYQTLHCCSSSFLLYYCNENDPCSFTLSHRLIHKKQTKLDRNARMLAVYPFETNKADQTLNAGVWYRVLMQVLLVEVDRLTTSLQHIKLRKLTKKSLTYEEYVPTASSYLVALVEPIKSSRRWYDQWKEIDTCFSFCAVACLKLIDSLDIIDIDRTTNLIMICLNFDGDFGCIPGAKSHAGQIYCCLGFLSLVQRLDNLDLSTRTSLKILGKILWINSEKLSKFILAAQDDETGGCADRPGSMSDPFHTLFRVAGLLLLNMYDENIIRKVNPVLCMPEYIVQRT</sequence>
<comment type="similarity">
    <text evidence="2">Belongs to the protein prenyltransferase subunit beta family.</text>
</comment>
<evidence type="ECO:0000256" key="9">
    <source>
        <dbReference type="ARBA" id="ARBA00032766"/>
    </source>
</evidence>
<name>A0A815HLC3_9BILA</name>
<evidence type="ECO:0000256" key="6">
    <source>
        <dbReference type="ARBA" id="ARBA00022737"/>
    </source>
</evidence>
<dbReference type="GO" id="GO:0046872">
    <property type="term" value="F:metal ion binding"/>
    <property type="evidence" value="ECO:0007669"/>
    <property type="project" value="UniProtKB-KW"/>
</dbReference>
<dbReference type="PANTHER" id="PTHR11774">
    <property type="entry name" value="GERANYLGERANYL TRANSFERASE TYPE BETA SUBUNIT"/>
    <property type="match status" value="1"/>
</dbReference>
<keyword evidence="4" id="KW-0808">Transferase</keyword>
<keyword evidence="3" id="KW-0637">Prenyltransferase</keyword>
<evidence type="ECO:0000256" key="5">
    <source>
        <dbReference type="ARBA" id="ARBA00022723"/>
    </source>
</evidence>
<proteinExistence type="inferred from homology"/>
<dbReference type="AlphaFoldDB" id="A0A815HLC3"/>
<dbReference type="EMBL" id="CAJNOT010002966">
    <property type="protein sequence ID" value="CAF1355631.1"/>
    <property type="molecule type" value="Genomic_DNA"/>
</dbReference>
<accession>A0A815HLC3</accession>
<evidence type="ECO:0000313" key="11">
    <source>
        <dbReference type="EMBL" id="CAF1355631.1"/>
    </source>
</evidence>
<evidence type="ECO:0000256" key="3">
    <source>
        <dbReference type="ARBA" id="ARBA00022602"/>
    </source>
</evidence>
<evidence type="ECO:0000313" key="13">
    <source>
        <dbReference type="Proteomes" id="UP000663864"/>
    </source>
</evidence>
<reference evidence="11" key="1">
    <citation type="submission" date="2021-02" db="EMBL/GenBank/DDBJ databases">
        <authorList>
            <person name="Nowell W R."/>
        </authorList>
    </citation>
    <scope>NUCLEOTIDE SEQUENCE</scope>
</reference>
<dbReference type="InterPro" id="IPR045089">
    <property type="entry name" value="PGGT1B-like"/>
</dbReference>
<dbReference type="SUPFAM" id="SSF48239">
    <property type="entry name" value="Terpenoid cyclases/Protein prenyltransferases"/>
    <property type="match status" value="1"/>
</dbReference>
<dbReference type="InterPro" id="IPR008930">
    <property type="entry name" value="Terpenoid_cyclase/PrenylTrfase"/>
</dbReference>
<dbReference type="Gene3D" id="1.50.10.20">
    <property type="match status" value="1"/>
</dbReference>
<keyword evidence="5" id="KW-0479">Metal-binding</keyword>
<evidence type="ECO:0000259" key="10">
    <source>
        <dbReference type="Pfam" id="PF00432"/>
    </source>
</evidence>
<evidence type="ECO:0000256" key="4">
    <source>
        <dbReference type="ARBA" id="ARBA00022679"/>
    </source>
</evidence>
<dbReference type="Pfam" id="PF00432">
    <property type="entry name" value="Prenyltrans"/>
    <property type="match status" value="2"/>
</dbReference>
<comment type="cofactor">
    <cofactor evidence="1">
        <name>Zn(2+)</name>
        <dbReference type="ChEBI" id="CHEBI:29105"/>
    </cofactor>
</comment>
<evidence type="ECO:0000313" key="12">
    <source>
        <dbReference type="EMBL" id="CAF4102682.1"/>
    </source>
</evidence>
<feature type="domain" description="Prenyltransferase alpha-alpha toroid" evidence="10">
    <location>
        <begin position="378"/>
        <end position="449"/>
    </location>
</feature>
<evidence type="ECO:0000256" key="7">
    <source>
        <dbReference type="ARBA" id="ARBA00022833"/>
    </source>
</evidence>
<dbReference type="Proteomes" id="UP000663864">
    <property type="component" value="Unassembled WGS sequence"/>
</dbReference>
<keyword evidence="6" id="KW-0677">Repeat</keyword>
<dbReference type="InterPro" id="IPR001330">
    <property type="entry name" value="Prenyltrans"/>
</dbReference>
<dbReference type="Proteomes" id="UP000663836">
    <property type="component" value="Unassembled WGS sequence"/>
</dbReference>
<dbReference type="GO" id="GO:0005968">
    <property type="term" value="C:Rab-protein geranylgeranyltransferase complex"/>
    <property type="evidence" value="ECO:0007669"/>
    <property type="project" value="TreeGrafter"/>
</dbReference>
<evidence type="ECO:0000256" key="8">
    <source>
        <dbReference type="ARBA" id="ARBA00030816"/>
    </source>
</evidence>
<dbReference type="GO" id="GO:0004663">
    <property type="term" value="F:Rab geranylgeranyltransferase activity"/>
    <property type="evidence" value="ECO:0007669"/>
    <property type="project" value="TreeGrafter"/>
</dbReference>
<evidence type="ECO:0000256" key="1">
    <source>
        <dbReference type="ARBA" id="ARBA00001947"/>
    </source>
</evidence>
<gene>
    <name evidence="12" type="ORF">JBS370_LOCUS31807</name>
    <name evidence="11" type="ORF">ZHD862_LOCUS30802</name>
</gene>